<dbReference type="PANTHER" id="PTHR37984:SF5">
    <property type="entry name" value="PROTEIN NYNRIN-LIKE"/>
    <property type="match status" value="1"/>
</dbReference>
<feature type="compositionally biased region" description="Basic and acidic residues" evidence="1">
    <location>
        <begin position="28"/>
        <end position="43"/>
    </location>
</feature>
<dbReference type="InterPro" id="IPR056924">
    <property type="entry name" value="SH3_Tf2-1"/>
</dbReference>
<feature type="domain" description="Tf2-1-like SH3-like" evidence="2">
    <location>
        <begin position="122"/>
        <end position="169"/>
    </location>
</feature>
<keyword evidence="4" id="KW-1185">Reference proteome</keyword>
<evidence type="ECO:0000256" key="1">
    <source>
        <dbReference type="SAM" id="MobiDB-lite"/>
    </source>
</evidence>
<organism evidence="3 4">
    <name type="scientific">Pleurodeles waltl</name>
    <name type="common">Iberian ribbed newt</name>
    <dbReference type="NCBI Taxonomy" id="8319"/>
    <lineage>
        <taxon>Eukaryota</taxon>
        <taxon>Metazoa</taxon>
        <taxon>Chordata</taxon>
        <taxon>Craniata</taxon>
        <taxon>Vertebrata</taxon>
        <taxon>Euteleostomi</taxon>
        <taxon>Amphibia</taxon>
        <taxon>Batrachia</taxon>
        <taxon>Caudata</taxon>
        <taxon>Salamandroidea</taxon>
        <taxon>Salamandridae</taxon>
        <taxon>Pleurodelinae</taxon>
        <taxon>Pleurodeles</taxon>
    </lineage>
</organism>
<dbReference type="EMBL" id="JANPWB010000001">
    <property type="protein sequence ID" value="KAJ1218860.1"/>
    <property type="molecule type" value="Genomic_DNA"/>
</dbReference>
<protein>
    <recommendedName>
        <fullName evidence="2">Tf2-1-like SH3-like domain-containing protein</fullName>
    </recommendedName>
</protein>
<dbReference type="AlphaFoldDB" id="A0AAV7X1I2"/>
<dbReference type="PANTHER" id="PTHR37984">
    <property type="entry name" value="PROTEIN CBG26694"/>
    <property type="match status" value="1"/>
</dbReference>
<evidence type="ECO:0000313" key="3">
    <source>
        <dbReference type="EMBL" id="KAJ1218860.1"/>
    </source>
</evidence>
<dbReference type="Proteomes" id="UP001066276">
    <property type="component" value="Chromosome 1_1"/>
</dbReference>
<feature type="region of interest" description="Disordered" evidence="1">
    <location>
        <begin position="1"/>
        <end position="43"/>
    </location>
</feature>
<reference evidence="3" key="1">
    <citation type="journal article" date="2022" name="bioRxiv">
        <title>Sequencing and chromosome-scale assembly of the giantPleurodeles waltlgenome.</title>
        <authorList>
            <person name="Brown T."/>
            <person name="Elewa A."/>
            <person name="Iarovenko S."/>
            <person name="Subramanian E."/>
            <person name="Araus A.J."/>
            <person name="Petzold A."/>
            <person name="Susuki M."/>
            <person name="Suzuki K.-i.T."/>
            <person name="Hayashi T."/>
            <person name="Toyoda A."/>
            <person name="Oliveira C."/>
            <person name="Osipova E."/>
            <person name="Leigh N.D."/>
            <person name="Simon A."/>
            <person name="Yun M.H."/>
        </authorList>
    </citation>
    <scope>NUCLEOTIDE SEQUENCE</scope>
    <source>
        <strain evidence="3">20211129_DDA</strain>
        <tissue evidence="3">Liver</tissue>
    </source>
</reference>
<proteinExistence type="predicted"/>
<evidence type="ECO:0000259" key="2">
    <source>
        <dbReference type="Pfam" id="PF24626"/>
    </source>
</evidence>
<name>A0AAV7X1I2_PLEWA</name>
<sequence>MTRKGGVAKRSASAGRRGEESDEEGDREEEREKGNEEERERGKSFWRSVAYPEMLAEQWKETEEEVKDLLTYTRELRENLHTVWEEAHTTLREAQMKQKQLYDAKSVYRSLKIGDKALVLLPSCKNKLLARWQGPYDVIEQINPTTYKLAIPQGSGREQIYHINLLKKWQEPSCEQPVRFITQDTNDEIPYPSFSTRPPYGNPLPQINPALTEPYRRQLTQLIDNNRDVFSKIPGRTALVQHPIRIKADSVSRQRPYRVPEAKKKIIEQEVQSML</sequence>
<dbReference type="Pfam" id="PF24626">
    <property type="entry name" value="SH3_Tf2-1"/>
    <property type="match status" value="1"/>
</dbReference>
<comment type="caution">
    <text evidence="3">The sequence shown here is derived from an EMBL/GenBank/DDBJ whole genome shotgun (WGS) entry which is preliminary data.</text>
</comment>
<accession>A0AAV7X1I2</accession>
<dbReference type="InterPro" id="IPR050951">
    <property type="entry name" value="Retrovirus_Pol_polyprotein"/>
</dbReference>
<gene>
    <name evidence="3" type="ORF">NDU88_006432</name>
</gene>
<evidence type="ECO:0000313" key="4">
    <source>
        <dbReference type="Proteomes" id="UP001066276"/>
    </source>
</evidence>